<dbReference type="GO" id="GO:0004037">
    <property type="term" value="F:allantoicase activity"/>
    <property type="evidence" value="ECO:0007669"/>
    <property type="project" value="InterPro"/>
</dbReference>
<dbReference type="Proteomes" id="UP000183180">
    <property type="component" value="Unassembled WGS sequence"/>
</dbReference>
<organism evidence="4 5">
    <name type="scientific">Gordonia westfalica</name>
    <dbReference type="NCBI Taxonomy" id="158898"/>
    <lineage>
        <taxon>Bacteria</taxon>
        <taxon>Bacillati</taxon>
        <taxon>Actinomycetota</taxon>
        <taxon>Actinomycetes</taxon>
        <taxon>Mycobacteriales</taxon>
        <taxon>Gordoniaceae</taxon>
        <taxon>Gordonia</taxon>
    </lineage>
</organism>
<dbReference type="Gene3D" id="2.60.120.260">
    <property type="entry name" value="Galactose-binding domain-like"/>
    <property type="match status" value="1"/>
</dbReference>
<dbReference type="InterPro" id="IPR015908">
    <property type="entry name" value="Allantoicase_dom"/>
</dbReference>
<sequence>MTPLPPPNPAGTRPHFTSMPDLALRDLGGAVVWTNDELFAESQNLIKTTPAEYQPATFGHRGQVYDGWETRRRPAPLPEARGAQATSLEGPVRHRRPPNHRSTSTRPADFDRRLPVELRFGSRGSGHTPQGANLFDPHDAQFTGRGH</sequence>
<evidence type="ECO:0000313" key="4">
    <source>
        <dbReference type="EMBL" id="SDU81283.1"/>
    </source>
</evidence>
<reference evidence="4 5" key="1">
    <citation type="submission" date="2016-10" db="EMBL/GenBank/DDBJ databases">
        <authorList>
            <person name="de Groot N.N."/>
        </authorList>
    </citation>
    <scope>NUCLEOTIDE SEQUENCE [LARGE SCALE GENOMIC DNA]</scope>
    <source>
        <strain evidence="4 5">DSM 44215</strain>
    </source>
</reference>
<evidence type="ECO:0000259" key="3">
    <source>
        <dbReference type="Pfam" id="PF03561"/>
    </source>
</evidence>
<feature type="domain" description="Allantoicase" evidence="3">
    <location>
        <begin position="28"/>
        <end position="75"/>
    </location>
</feature>
<gene>
    <name evidence="4" type="ORF">SAMN04488548_136504</name>
</gene>
<protein>
    <submittedName>
        <fullName evidence="4">Allantoicase repeat-containing protein</fullName>
    </submittedName>
</protein>
<proteinExistence type="inferred from homology"/>
<comment type="similarity">
    <text evidence="1">Belongs to the allantoicase family.</text>
</comment>
<dbReference type="GO" id="GO:0000256">
    <property type="term" value="P:allantoin catabolic process"/>
    <property type="evidence" value="ECO:0007669"/>
    <property type="project" value="InterPro"/>
</dbReference>
<dbReference type="InterPro" id="IPR005164">
    <property type="entry name" value="Allantoicase"/>
</dbReference>
<accession>A0A1H2LJR3</accession>
<dbReference type="SUPFAM" id="SSF49785">
    <property type="entry name" value="Galactose-binding domain-like"/>
    <property type="match status" value="1"/>
</dbReference>
<evidence type="ECO:0000313" key="5">
    <source>
        <dbReference type="Proteomes" id="UP000183180"/>
    </source>
</evidence>
<dbReference type="AlphaFoldDB" id="A0A1H2LJR3"/>
<name>A0A1H2LJR3_9ACTN</name>
<dbReference type="PANTHER" id="PTHR12045">
    <property type="entry name" value="ALLANTOICASE"/>
    <property type="match status" value="1"/>
</dbReference>
<evidence type="ECO:0000256" key="2">
    <source>
        <dbReference type="SAM" id="MobiDB-lite"/>
    </source>
</evidence>
<dbReference type="EMBL" id="FNLM01000036">
    <property type="protein sequence ID" value="SDU81283.1"/>
    <property type="molecule type" value="Genomic_DNA"/>
</dbReference>
<dbReference type="InterPro" id="IPR008979">
    <property type="entry name" value="Galactose-bd-like_sf"/>
</dbReference>
<evidence type="ECO:0000256" key="1">
    <source>
        <dbReference type="ARBA" id="ARBA00009242"/>
    </source>
</evidence>
<dbReference type="Pfam" id="PF03561">
    <property type="entry name" value="Allantoicase"/>
    <property type="match status" value="1"/>
</dbReference>
<dbReference type="STRING" id="158898.SAMN04488548_136504"/>
<dbReference type="PANTHER" id="PTHR12045:SF3">
    <property type="entry name" value="INACTIVE ALLANTOICASE-RELATED"/>
    <property type="match status" value="1"/>
</dbReference>
<feature type="region of interest" description="Disordered" evidence="2">
    <location>
        <begin position="64"/>
        <end position="147"/>
    </location>
</feature>